<evidence type="ECO:0000313" key="2">
    <source>
        <dbReference type="Proteomes" id="UP001518140"/>
    </source>
</evidence>
<keyword evidence="2" id="KW-1185">Reference proteome</keyword>
<dbReference type="EMBL" id="JAAKZX010000005">
    <property type="protein sequence ID" value="NGO41093.1"/>
    <property type="molecule type" value="Genomic_DNA"/>
</dbReference>
<organism evidence="1 2">
    <name type="scientific">Streptomyces ureilyticus</name>
    <dbReference type="NCBI Taxonomy" id="1775131"/>
    <lineage>
        <taxon>Bacteria</taxon>
        <taxon>Bacillati</taxon>
        <taxon>Actinomycetota</taxon>
        <taxon>Actinomycetes</taxon>
        <taxon>Kitasatosporales</taxon>
        <taxon>Streptomycetaceae</taxon>
        <taxon>Streptomyces</taxon>
    </lineage>
</organism>
<protein>
    <submittedName>
        <fullName evidence="1">Glycosyltransferase family 4 protein</fullName>
    </submittedName>
</protein>
<dbReference type="RefSeq" id="WP_165337750.1">
    <property type="nucleotide sequence ID" value="NZ_JAAKZX010000005.1"/>
</dbReference>
<name>A0ABX0DLA4_9ACTN</name>
<sequence>MDGRLGHCAITPYGRGAGSSRVRVFEWLDRVDPDFTVSSYASFADAAPSRLARHPVAVALAERRLYHLAVARPHRLLLHREASPLSRGWWERRLLASADFGVYDFDDALQWDWGAGGAVRRLAPKAGKARTAIRYAARVIAGNDVLGNWAAQRHRDVVVIPSCVEPEDYTPKTTYALHDPPRLGWIGSRHNEDCLLLVAEALEEIHRRSGARLTLIGTTTRSLGRLEAFIDRVDWSPHHERTLLADIDIGLMPLPSTAYSMGKCGYKLLQYGAAGLPAMATPIGVNAEILARLGMLAARDEREWTEAIQGLLGASDTARERLGCEARDVVRRHYSYDAWLPQWSAALELGGMPS</sequence>
<dbReference type="Proteomes" id="UP001518140">
    <property type="component" value="Unassembled WGS sequence"/>
</dbReference>
<reference evidence="1 2" key="1">
    <citation type="submission" date="2020-02" db="EMBL/GenBank/DDBJ databases">
        <title>Whole-genome analyses of novel actinobacteria.</title>
        <authorList>
            <person name="Sahin N."/>
            <person name="Tokatli A."/>
        </authorList>
    </citation>
    <scope>NUCLEOTIDE SEQUENCE [LARGE SCALE GENOMIC DNA]</scope>
    <source>
        <strain evidence="1 2">YC419</strain>
    </source>
</reference>
<dbReference type="Gene3D" id="3.40.50.2000">
    <property type="entry name" value="Glycogen Phosphorylase B"/>
    <property type="match status" value="1"/>
</dbReference>
<proteinExistence type="predicted"/>
<dbReference type="SUPFAM" id="SSF53756">
    <property type="entry name" value="UDP-Glycosyltransferase/glycogen phosphorylase"/>
    <property type="match status" value="1"/>
</dbReference>
<comment type="caution">
    <text evidence="1">The sequence shown here is derived from an EMBL/GenBank/DDBJ whole genome shotgun (WGS) entry which is preliminary data.</text>
</comment>
<gene>
    <name evidence="1" type="ORF">G6048_02590</name>
</gene>
<dbReference type="Pfam" id="PF13692">
    <property type="entry name" value="Glyco_trans_1_4"/>
    <property type="match status" value="1"/>
</dbReference>
<accession>A0ABX0DLA4</accession>
<dbReference type="CDD" id="cd03801">
    <property type="entry name" value="GT4_PimA-like"/>
    <property type="match status" value="1"/>
</dbReference>
<evidence type="ECO:0000313" key="1">
    <source>
        <dbReference type="EMBL" id="NGO41093.1"/>
    </source>
</evidence>